<proteinExistence type="predicted"/>
<dbReference type="Proteomes" id="UP000664844">
    <property type="component" value="Unassembled WGS sequence"/>
</dbReference>
<comment type="caution">
    <text evidence="2">The sequence shown here is derived from an EMBL/GenBank/DDBJ whole genome shotgun (WGS) entry which is preliminary data.</text>
</comment>
<reference evidence="2 3" key="1">
    <citation type="submission" date="2021-03" db="EMBL/GenBank/DDBJ databases">
        <title>Metabolic Capacity of the Antarctic Cyanobacterium Phormidium pseudopriestleyi that Sustains Oxygenic Photosynthesis in the Presence of Hydrogen Sulfide.</title>
        <authorList>
            <person name="Lumian J.E."/>
            <person name="Jungblut A.D."/>
            <person name="Dillon M.L."/>
            <person name="Hawes I."/>
            <person name="Doran P.T."/>
            <person name="Mackey T.J."/>
            <person name="Dick G.J."/>
            <person name="Grettenberger C.L."/>
            <person name="Sumner D.Y."/>
        </authorList>
    </citation>
    <scope>NUCLEOTIDE SEQUENCE [LARGE SCALE GENOMIC DNA]</scope>
    <source>
        <strain evidence="2 3">FRX01</strain>
    </source>
</reference>
<keyword evidence="3" id="KW-1185">Reference proteome</keyword>
<accession>A0ABS3FW03</accession>
<feature type="domain" description="Pvc16 N-terminal" evidence="1">
    <location>
        <begin position="4"/>
        <end position="158"/>
    </location>
</feature>
<name>A0ABS3FW03_9CYAN</name>
<protein>
    <submittedName>
        <fullName evidence="2">DUF4255 domain-containing protein</fullName>
    </submittedName>
</protein>
<evidence type="ECO:0000313" key="3">
    <source>
        <dbReference type="Proteomes" id="UP000664844"/>
    </source>
</evidence>
<sequence length="168" mass="18195">MIPAVAQTLAEILAGGTSAIGMEQIDFNSPNPELNNQAPRLTLYCYDVRASPQMQASLMQTDPSTIWFDVSFLITAWDKTALGEQHLLSEALTVLLPYRCLPSERLAPALQGKGTLPMRISADGLSEIAAIWTALGVPLRPGLYLTVTVPFTSQTEPAMKEIAFTSSQ</sequence>
<evidence type="ECO:0000259" key="1">
    <source>
        <dbReference type="Pfam" id="PF14065"/>
    </source>
</evidence>
<dbReference type="RefSeq" id="WP_207089735.1">
    <property type="nucleotide sequence ID" value="NZ_JAFLQW010000521.1"/>
</dbReference>
<organism evidence="2 3">
    <name type="scientific">Phormidium pseudopriestleyi FRX01</name>
    <dbReference type="NCBI Taxonomy" id="1759528"/>
    <lineage>
        <taxon>Bacteria</taxon>
        <taxon>Bacillati</taxon>
        <taxon>Cyanobacteriota</taxon>
        <taxon>Cyanophyceae</taxon>
        <taxon>Oscillatoriophycideae</taxon>
        <taxon>Oscillatoriales</taxon>
        <taxon>Oscillatoriaceae</taxon>
        <taxon>Phormidium</taxon>
    </lineage>
</organism>
<dbReference type="Pfam" id="PF14065">
    <property type="entry name" value="Pvc16_N"/>
    <property type="match status" value="1"/>
</dbReference>
<evidence type="ECO:0000313" key="2">
    <source>
        <dbReference type="EMBL" id="MBO0351289.1"/>
    </source>
</evidence>
<gene>
    <name evidence="2" type="ORF">J0895_19855</name>
</gene>
<dbReference type="EMBL" id="JAFLQW010000521">
    <property type="protein sequence ID" value="MBO0351289.1"/>
    <property type="molecule type" value="Genomic_DNA"/>
</dbReference>
<dbReference type="InterPro" id="IPR025351">
    <property type="entry name" value="Pvc16_N"/>
</dbReference>